<feature type="binding site" evidence="7">
    <location>
        <position position="56"/>
    </location>
    <ligand>
        <name>substrate</name>
    </ligand>
</feature>
<dbReference type="EMBL" id="JAKJSC010000001">
    <property type="protein sequence ID" value="MDE5418282.1"/>
    <property type="molecule type" value="Genomic_DNA"/>
</dbReference>
<dbReference type="PRINTS" id="PR01100">
    <property type="entry name" value="SHIKIMTKNASE"/>
</dbReference>
<gene>
    <name evidence="7" type="primary">aroK</name>
    <name evidence="8" type="ORF">L3049_09695</name>
</gene>
<sequence length="170" mass="19628">MRIFLIGYMGCGKSRWGKIIAEHYGFRFIDLDTHIEERENATIPEIFSQHEESGFRLIEHEALESIREEENVIIATGGGAPCFHNNMETMNSLGTTLFVECSPQLLQERISNSDNERPLVMHLSEDELLKYIIRHLNNRIPFYEQAQYKLVSGNLEIENFTAILDPIIKS</sequence>
<comment type="similarity">
    <text evidence="7">Belongs to the shikimate kinase family.</text>
</comment>
<feature type="binding site" evidence="7">
    <location>
        <position position="117"/>
    </location>
    <ligand>
        <name>ATP</name>
        <dbReference type="ChEBI" id="CHEBI:30616"/>
    </ligand>
</feature>
<accession>A0ABT5VS73</accession>
<keyword evidence="7" id="KW-0460">Magnesium</keyword>
<keyword evidence="4 7" id="KW-0418">Kinase</keyword>
<dbReference type="InterPro" id="IPR000623">
    <property type="entry name" value="Shikimate_kinase/TSH1"/>
</dbReference>
<evidence type="ECO:0000256" key="1">
    <source>
        <dbReference type="ARBA" id="ARBA00022605"/>
    </source>
</evidence>
<organism evidence="8 9">
    <name type="scientific">Paralabilibaculum antarcticum</name>
    <dbReference type="NCBI Taxonomy" id="2912572"/>
    <lineage>
        <taxon>Bacteria</taxon>
        <taxon>Pseudomonadati</taxon>
        <taxon>Bacteroidota</taxon>
        <taxon>Bacteroidia</taxon>
        <taxon>Marinilabiliales</taxon>
        <taxon>Marinifilaceae</taxon>
        <taxon>Paralabilibaculum</taxon>
    </lineage>
</organism>
<keyword evidence="6 7" id="KW-0057">Aromatic amino acid biosynthesis</keyword>
<keyword evidence="7" id="KW-0479">Metal-binding</keyword>
<feature type="binding site" evidence="7">
    <location>
        <begin position="10"/>
        <end position="15"/>
    </location>
    <ligand>
        <name>ATP</name>
        <dbReference type="ChEBI" id="CHEBI:30616"/>
    </ligand>
</feature>
<dbReference type="RefSeq" id="WP_275109608.1">
    <property type="nucleotide sequence ID" value="NZ_JAKJSC010000001.1"/>
</dbReference>
<dbReference type="InterPro" id="IPR027417">
    <property type="entry name" value="P-loop_NTPase"/>
</dbReference>
<keyword evidence="2 7" id="KW-0808">Transferase</keyword>
<evidence type="ECO:0000256" key="4">
    <source>
        <dbReference type="ARBA" id="ARBA00022777"/>
    </source>
</evidence>
<reference evidence="8 9" key="1">
    <citation type="submission" date="2022-01" db="EMBL/GenBank/DDBJ databases">
        <title>Labilibaculum sp. nov, a marine bacterium isolated from Antarctica.</title>
        <authorList>
            <person name="Dai W."/>
        </authorList>
    </citation>
    <scope>NUCLEOTIDE SEQUENCE [LARGE SCALE GENOMIC DNA]</scope>
    <source>
        <strain evidence="8 9">DW002</strain>
    </source>
</reference>
<evidence type="ECO:0000256" key="2">
    <source>
        <dbReference type="ARBA" id="ARBA00022679"/>
    </source>
</evidence>
<evidence type="ECO:0000256" key="5">
    <source>
        <dbReference type="ARBA" id="ARBA00022840"/>
    </source>
</evidence>
<dbReference type="SUPFAM" id="SSF52540">
    <property type="entry name" value="P-loop containing nucleoside triphosphate hydrolases"/>
    <property type="match status" value="1"/>
</dbReference>
<keyword evidence="5 7" id="KW-0067">ATP-binding</keyword>
<dbReference type="Proteomes" id="UP001528920">
    <property type="component" value="Unassembled WGS sequence"/>
</dbReference>
<evidence type="ECO:0000313" key="8">
    <source>
        <dbReference type="EMBL" id="MDE5418282.1"/>
    </source>
</evidence>
<evidence type="ECO:0000256" key="7">
    <source>
        <dbReference type="HAMAP-Rule" id="MF_00109"/>
    </source>
</evidence>
<dbReference type="InterPro" id="IPR031322">
    <property type="entry name" value="Shikimate/glucono_kinase"/>
</dbReference>
<proteinExistence type="inferred from homology"/>
<feature type="binding site" evidence="7">
    <location>
        <position position="14"/>
    </location>
    <ligand>
        <name>Mg(2+)</name>
        <dbReference type="ChEBI" id="CHEBI:18420"/>
    </ligand>
</feature>
<evidence type="ECO:0000256" key="6">
    <source>
        <dbReference type="ARBA" id="ARBA00023141"/>
    </source>
</evidence>
<keyword evidence="7" id="KW-0963">Cytoplasm</keyword>
<comment type="subcellular location">
    <subcellularLocation>
        <location evidence="7">Cytoplasm</location>
    </subcellularLocation>
</comment>
<name>A0ABT5VS73_9BACT</name>
<comment type="function">
    <text evidence="7">Catalyzes the specific phosphorylation of the 3-hydroxyl group of shikimic acid using ATP as a cosubstrate.</text>
</comment>
<keyword evidence="3 7" id="KW-0547">Nucleotide-binding</keyword>
<keyword evidence="9" id="KW-1185">Reference proteome</keyword>
<comment type="subunit">
    <text evidence="7">Monomer.</text>
</comment>
<evidence type="ECO:0000256" key="3">
    <source>
        <dbReference type="ARBA" id="ARBA00022741"/>
    </source>
</evidence>
<dbReference type="Gene3D" id="3.40.50.300">
    <property type="entry name" value="P-loop containing nucleotide triphosphate hydrolases"/>
    <property type="match status" value="1"/>
</dbReference>
<keyword evidence="1 7" id="KW-0028">Amino-acid biosynthesis</keyword>
<evidence type="ECO:0000313" key="9">
    <source>
        <dbReference type="Proteomes" id="UP001528920"/>
    </source>
</evidence>
<comment type="caution">
    <text evidence="8">The sequence shown here is derived from an EMBL/GenBank/DDBJ whole genome shotgun (WGS) entry which is preliminary data.</text>
</comment>
<dbReference type="EC" id="2.7.1.71" evidence="7"/>
<dbReference type="HAMAP" id="MF_00109">
    <property type="entry name" value="Shikimate_kinase"/>
    <property type="match status" value="1"/>
</dbReference>
<feature type="binding site" evidence="7">
    <location>
        <position position="139"/>
    </location>
    <ligand>
        <name>substrate</name>
    </ligand>
</feature>
<dbReference type="CDD" id="cd00464">
    <property type="entry name" value="SK"/>
    <property type="match status" value="1"/>
</dbReference>
<comment type="catalytic activity">
    <reaction evidence="7">
        <text>shikimate + ATP = 3-phosphoshikimate + ADP + H(+)</text>
        <dbReference type="Rhea" id="RHEA:13121"/>
        <dbReference type="ChEBI" id="CHEBI:15378"/>
        <dbReference type="ChEBI" id="CHEBI:30616"/>
        <dbReference type="ChEBI" id="CHEBI:36208"/>
        <dbReference type="ChEBI" id="CHEBI:145989"/>
        <dbReference type="ChEBI" id="CHEBI:456216"/>
        <dbReference type="EC" id="2.7.1.71"/>
    </reaction>
</comment>
<protein>
    <recommendedName>
        <fullName evidence="7">Shikimate kinase</fullName>
        <shortName evidence="7">SK</shortName>
        <ecNumber evidence="7">2.7.1.71</ecNumber>
    </recommendedName>
</protein>
<dbReference type="Pfam" id="PF01202">
    <property type="entry name" value="SKI"/>
    <property type="match status" value="1"/>
</dbReference>
<dbReference type="PANTHER" id="PTHR21087:SF16">
    <property type="entry name" value="SHIKIMATE KINASE 1, CHLOROPLASTIC"/>
    <property type="match status" value="1"/>
</dbReference>
<dbReference type="PANTHER" id="PTHR21087">
    <property type="entry name" value="SHIKIMATE KINASE"/>
    <property type="match status" value="1"/>
</dbReference>
<feature type="binding site" evidence="7">
    <location>
        <position position="78"/>
    </location>
    <ligand>
        <name>substrate</name>
    </ligand>
</feature>
<comment type="cofactor">
    <cofactor evidence="7">
        <name>Mg(2+)</name>
        <dbReference type="ChEBI" id="CHEBI:18420"/>
    </cofactor>
    <text evidence="7">Binds 1 Mg(2+) ion per subunit.</text>
</comment>
<comment type="caution">
    <text evidence="7">Lacks conserved residue(s) required for the propagation of feature annotation.</text>
</comment>
<comment type="pathway">
    <text evidence="7">Metabolic intermediate biosynthesis; chorismate biosynthesis; chorismate from D-erythrose 4-phosphate and phosphoenolpyruvate: step 5/7.</text>
</comment>
<feature type="binding site" evidence="7">
    <location>
        <position position="32"/>
    </location>
    <ligand>
        <name>substrate</name>
    </ligand>
</feature>